<name>A0AAV0X9K1_9HEMI</name>
<dbReference type="Proteomes" id="UP001160148">
    <property type="component" value="Unassembled WGS sequence"/>
</dbReference>
<evidence type="ECO:0000313" key="2">
    <source>
        <dbReference type="Proteomes" id="UP001160148"/>
    </source>
</evidence>
<comment type="caution">
    <text evidence="1">The sequence shown here is derived from an EMBL/GenBank/DDBJ whole genome shotgun (WGS) entry which is preliminary data.</text>
</comment>
<gene>
    <name evidence="1" type="ORF">MEUPH1_LOCUS19198</name>
</gene>
<dbReference type="EMBL" id="CARXXK010000003">
    <property type="protein sequence ID" value="CAI6364361.1"/>
    <property type="molecule type" value="Genomic_DNA"/>
</dbReference>
<reference evidence="1 2" key="1">
    <citation type="submission" date="2023-01" db="EMBL/GenBank/DDBJ databases">
        <authorList>
            <person name="Whitehead M."/>
        </authorList>
    </citation>
    <scope>NUCLEOTIDE SEQUENCE [LARGE SCALE GENOMIC DNA]</scope>
</reference>
<keyword evidence="2" id="KW-1185">Reference proteome</keyword>
<dbReference type="AlphaFoldDB" id="A0AAV0X9K1"/>
<sequence length="69" mass="7838">MTYSSRARRRNPFTVDRIDIIRSDGAYRRASVFELERVCHRPSIISTKSIPIGTEASVCLKLIVVSVDQ</sequence>
<protein>
    <submittedName>
        <fullName evidence="1">Uncharacterized protein</fullName>
    </submittedName>
</protein>
<organism evidence="1 2">
    <name type="scientific">Macrosiphum euphorbiae</name>
    <name type="common">potato aphid</name>
    <dbReference type="NCBI Taxonomy" id="13131"/>
    <lineage>
        <taxon>Eukaryota</taxon>
        <taxon>Metazoa</taxon>
        <taxon>Ecdysozoa</taxon>
        <taxon>Arthropoda</taxon>
        <taxon>Hexapoda</taxon>
        <taxon>Insecta</taxon>
        <taxon>Pterygota</taxon>
        <taxon>Neoptera</taxon>
        <taxon>Paraneoptera</taxon>
        <taxon>Hemiptera</taxon>
        <taxon>Sternorrhyncha</taxon>
        <taxon>Aphidomorpha</taxon>
        <taxon>Aphidoidea</taxon>
        <taxon>Aphididae</taxon>
        <taxon>Macrosiphini</taxon>
        <taxon>Macrosiphum</taxon>
    </lineage>
</organism>
<accession>A0AAV0X9K1</accession>
<evidence type="ECO:0000313" key="1">
    <source>
        <dbReference type="EMBL" id="CAI6364361.1"/>
    </source>
</evidence>
<proteinExistence type="predicted"/>